<name>A0A0X8JDQ2_ACTRD</name>
<sequence length="321" mass="35126">MNGPRPVVPAAWVALADFPAVELSTPTMRTIDAVDEPRFGVVHLDVEYAVKDGVARHLQIIMPPRHRARPGTADDRYPTILYVQGSAFHEQDLGLELANLAGFARRGYVIAIVQYRGSEIAPFPAQAKDAKTAVRWLREHAAEYHVDSGRMAMRGDSSGGHTTLMTYATGTAGADDDPAYSDEPVTEELGLRAFVDYYGPTHIGRTNEYPSIHDHRDAESPEGCLIGGVRVDEHPELVAPTVVWDHVPPAGERALPPLLVIHGDKDRIVSFSQSVRLVEDLETKGQDVTSYRLAGADHGGPAFWQDEVLDVVDGFLKEHLG</sequence>
<feature type="domain" description="BD-FAE-like" evidence="2">
    <location>
        <begin position="70"/>
        <end position="281"/>
    </location>
</feature>
<protein>
    <recommendedName>
        <fullName evidence="2">BD-FAE-like domain-containing protein</fullName>
    </recommendedName>
</protein>
<dbReference type="Pfam" id="PF20434">
    <property type="entry name" value="BD-FAE"/>
    <property type="match status" value="1"/>
</dbReference>
<evidence type="ECO:0000259" key="2">
    <source>
        <dbReference type="Pfam" id="PF20434"/>
    </source>
</evidence>
<accession>A0A0X8JDQ2</accession>
<dbReference type="Gene3D" id="3.40.50.1820">
    <property type="entry name" value="alpha/beta hydrolase"/>
    <property type="match status" value="1"/>
</dbReference>
<dbReference type="InterPro" id="IPR049492">
    <property type="entry name" value="BD-FAE-like_dom"/>
</dbReference>
<reference evidence="4" key="1">
    <citation type="submission" date="2016-02" db="EMBL/GenBank/DDBJ databases">
        <authorList>
            <person name="Holder M.E."/>
            <person name="Ajami N.J."/>
            <person name="Petrosino J.F."/>
        </authorList>
    </citation>
    <scope>NUCLEOTIDE SEQUENCE [LARGE SCALE GENOMIC DNA]</scope>
    <source>
        <strain evidence="4">CCUG 36733</strain>
    </source>
</reference>
<dbReference type="SUPFAM" id="SSF53474">
    <property type="entry name" value="alpha/beta-Hydrolases"/>
    <property type="match status" value="1"/>
</dbReference>
<evidence type="ECO:0000256" key="1">
    <source>
        <dbReference type="ARBA" id="ARBA00022801"/>
    </source>
</evidence>
<dbReference type="PANTHER" id="PTHR48081">
    <property type="entry name" value="AB HYDROLASE SUPERFAMILY PROTEIN C4A8.06C"/>
    <property type="match status" value="1"/>
</dbReference>
<keyword evidence="1" id="KW-0378">Hydrolase</keyword>
<dbReference type="KEGG" id="ard:AXF14_04520"/>
<dbReference type="RefSeq" id="WP_067941202.1">
    <property type="nucleotide sequence ID" value="NZ_CP014228.1"/>
</dbReference>
<proteinExistence type="predicted"/>
<dbReference type="Proteomes" id="UP000065220">
    <property type="component" value="Chromosome"/>
</dbReference>
<dbReference type="AlphaFoldDB" id="A0A0X8JDQ2"/>
<dbReference type="EMBL" id="CP014228">
    <property type="protein sequence ID" value="AMD86995.1"/>
    <property type="molecule type" value="Genomic_DNA"/>
</dbReference>
<evidence type="ECO:0000313" key="3">
    <source>
        <dbReference type="EMBL" id="AMD86995.1"/>
    </source>
</evidence>
<dbReference type="STRING" id="111015.AXF14_04520"/>
<evidence type="ECO:0000313" key="4">
    <source>
        <dbReference type="Proteomes" id="UP000065220"/>
    </source>
</evidence>
<organism evidence="3 4">
    <name type="scientific">Actinomyces radicidentis</name>
    <dbReference type="NCBI Taxonomy" id="111015"/>
    <lineage>
        <taxon>Bacteria</taxon>
        <taxon>Bacillati</taxon>
        <taxon>Actinomycetota</taxon>
        <taxon>Actinomycetes</taxon>
        <taxon>Actinomycetales</taxon>
        <taxon>Actinomycetaceae</taxon>
        <taxon>Actinomyces</taxon>
    </lineage>
</organism>
<dbReference type="InterPro" id="IPR050300">
    <property type="entry name" value="GDXG_lipolytic_enzyme"/>
</dbReference>
<dbReference type="InterPro" id="IPR029058">
    <property type="entry name" value="AB_hydrolase_fold"/>
</dbReference>
<gene>
    <name evidence="3" type="ORF">AXF14_04520</name>
</gene>
<dbReference type="GO" id="GO:0016787">
    <property type="term" value="F:hydrolase activity"/>
    <property type="evidence" value="ECO:0007669"/>
    <property type="project" value="UniProtKB-KW"/>
</dbReference>
<dbReference type="OrthoDB" id="9803828at2"/>
<keyword evidence="4" id="KW-1185">Reference proteome</keyword>
<dbReference type="PANTHER" id="PTHR48081:SF13">
    <property type="entry name" value="ALPHA_BETA HYDROLASE"/>
    <property type="match status" value="1"/>
</dbReference>